<feature type="non-terminal residue" evidence="2">
    <location>
        <position position="1"/>
    </location>
</feature>
<sequence>ARVSFPGGARATMCKYIHALDGFEEGCSLSSVVCTGEHASTSAFSIMLFDFRRQSPCVVDLPMTSAGQPSSSMLWPLRAGPSPIVYANMDTEPRHGPGSKIAMIDFRYPTIDSQMQLCFPERVDDFRCFGGSLYAACSLAGARQRQTDILRCRPGGPREVELLLSMVGACTASGRSPHEDLKRAGSEPAGLRLLLRRAPPPRQRGRGEAPRAPRRPLPRGPGDAPAVPVVSLTPPRAPCGRSAARAARLVLPLLLLLLL</sequence>
<evidence type="ECO:0000313" key="2">
    <source>
        <dbReference type="EMBL" id="CAK0829150.1"/>
    </source>
</evidence>
<name>A0ABN9SD64_9DINO</name>
<dbReference type="EMBL" id="CAUYUJ010010346">
    <property type="protein sequence ID" value="CAK0829150.1"/>
    <property type="molecule type" value="Genomic_DNA"/>
</dbReference>
<feature type="compositionally biased region" description="Basic and acidic residues" evidence="1">
    <location>
        <begin position="176"/>
        <end position="185"/>
    </location>
</feature>
<protein>
    <submittedName>
        <fullName evidence="2">Uncharacterized protein</fullName>
    </submittedName>
</protein>
<comment type="caution">
    <text evidence="2">The sequence shown here is derived from an EMBL/GenBank/DDBJ whole genome shotgun (WGS) entry which is preliminary data.</text>
</comment>
<feature type="compositionally biased region" description="Low complexity" evidence="1">
    <location>
        <begin position="188"/>
        <end position="197"/>
    </location>
</feature>
<accession>A0ABN9SD64</accession>
<keyword evidence="3" id="KW-1185">Reference proteome</keyword>
<organism evidence="2 3">
    <name type="scientific">Prorocentrum cordatum</name>
    <dbReference type="NCBI Taxonomy" id="2364126"/>
    <lineage>
        <taxon>Eukaryota</taxon>
        <taxon>Sar</taxon>
        <taxon>Alveolata</taxon>
        <taxon>Dinophyceae</taxon>
        <taxon>Prorocentrales</taxon>
        <taxon>Prorocentraceae</taxon>
        <taxon>Prorocentrum</taxon>
    </lineage>
</organism>
<gene>
    <name evidence="2" type="ORF">PCOR1329_LOCUS28179</name>
</gene>
<feature type="non-terminal residue" evidence="2">
    <location>
        <position position="259"/>
    </location>
</feature>
<proteinExistence type="predicted"/>
<evidence type="ECO:0000256" key="1">
    <source>
        <dbReference type="SAM" id="MobiDB-lite"/>
    </source>
</evidence>
<evidence type="ECO:0000313" key="3">
    <source>
        <dbReference type="Proteomes" id="UP001189429"/>
    </source>
</evidence>
<reference evidence="2" key="1">
    <citation type="submission" date="2023-10" db="EMBL/GenBank/DDBJ databases">
        <authorList>
            <person name="Chen Y."/>
            <person name="Shah S."/>
            <person name="Dougan E. K."/>
            <person name="Thang M."/>
            <person name="Chan C."/>
        </authorList>
    </citation>
    <scope>NUCLEOTIDE SEQUENCE [LARGE SCALE GENOMIC DNA]</scope>
</reference>
<feature type="region of interest" description="Disordered" evidence="1">
    <location>
        <begin position="173"/>
        <end position="229"/>
    </location>
</feature>
<dbReference type="Proteomes" id="UP001189429">
    <property type="component" value="Unassembled WGS sequence"/>
</dbReference>